<evidence type="ECO:0000256" key="5">
    <source>
        <dbReference type="ARBA" id="ARBA00023054"/>
    </source>
</evidence>
<evidence type="ECO:0000256" key="2">
    <source>
        <dbReference type="ARBA" id="ARBA00022490"/>
    </source>
</evidence>
<feature type="domain" description="SMC hinge" evidence="8">
    <location>
        <begin position="418"/>
        <end position="537"/>
    </location>
</feature>
<dbReference type="Pfam" id="PF06470">
    <property type="entry name" value="SMC_hinge"/>
    <property type="match status" value="1"/>
</dbReference>
<dbReference type="RefSeq" id="WP_218675271.1">
    <property type="nucleotide sequence ID" value="NZ_JABZFC010000002.1"/>
</dbReference>
<accession>A0A9Q3QE65</accession>
<dbReference type="GO" id="GO:0005524">
    <property type="term" value="F:ATP binding"/>
    <property type="evidence" value="ECO:0007669"/>
    <property type="project" value="UniProtKB-UniRule"/>
</dbReference>
<evidence type="ECO:0000259" key="8">
    <source>
        <dbReference type="SMART" id="SM00968"/>
    </source>
</evidence>
<sequence length="982" mass="111787">MKLVKIEAHGFKSFADPITLRFDGGVSGIIGPNGSGKSNINDAIKWVLGEQSSRELRGDNMDDVIFAGSKIIPAMDKAYVTLTFDNREHLSKFEEDYISITRKITRNKGSEYFINGEPSRQKDIKMIAMETGIGKSSLAIISQGTVAEIAEATDEQRRGIFEEAAGVSKYKLKKAETERKLEKTSQSLSQVKTIINELERQINPLKKQAEKAQLFLEKTEQLKNVEIALLGRDITVGTEKLNVLTEKLRGVDETKADYRKRIDEYNKKCSKLSIDISDLRRSINEKNGKITALRESYNALSIAVEKEKQRKELIASGQLRSNNSERLSALKDLIETSKHQLKTYEEQLIELIAKRDEFEKLNETLREEKRRIELDKNEKNKKKIEIETNIRILKQQKETHSNLFKGTKTILDNQRLFKGYKGLVADLIEVNSEFHTAIDTVLNNATQYVVVRDSETAVEAVNFLKKNRGGRATFIPMSSIQAKSVRDDHLLAIQGYPGFIGIASDLVKYAPEFKLLAKFLLGNIIVVEDVESANKISEIIDKKYMIVTKDGDTIRVGGVVVGGEKINNTNSLLGIDEQILKLENLLPQINEYLDAKENLSYDISNKIEQLFRNKNEIDKRLVSISEAKKNIERQNIEYSNELKNLTTEEIKFNDQVSDVNVVDIEVVKYKLDEIESSLKVDYALLERYESDFSRYTSEKSELESLLTDLIQDYSDDSTKFELTKRSLENDKFRLTNYYNLTHEYVLANYVLEIDPEKAREFVDKTRQEIEKIGNVNIESIEQLNIIQERYDLIKKNNDELEEAKETIIATIAEMDKLIITRLLNIVHDVNKEFDEIFRTMFGGGSAKIYFTDKNDILNSGIGIEAQPPGKNIKNLKLFSGGEKSLIAISLLFGILKARPLPLCILDEVDGALDEANVVRFAEYLQSLKNKTQFLVITHRHGSMSRMDNLFGATMQKRGVTTFFSVELAQAKTMIDDVKVEQQ</sequence>
<keyword evidence="5 7" id="KW-0175">Coiled coil</keyword>
<feature type="coiled-coil region" evidence="7">
    <location>
        <begin position="167"/>
        <end position="208"/>
    </location>
</feature>
<evidence type="ECO:0000256" key="6">
    <source>
        <dbReference type="ARBA" id="ARBA00023125"/>
    </source>
</evidence>
<dbReference type="GO" id="GO:0007059">
    <property type="term" value="P:chromosome segregation"/>
    <property type="evidence" value="ECO:0007669"/>
    <property type="project" value="UniProtKB-UniRule"/>
</dbReference>
<keyword evidence="2 7" id="KW-0963">Cytoplasm</keyword>
<evidence type="ECO:0000256" key="4">
    <source>
        <dbReference type="ARBA" id="ARBA00022840"/>
    </source>
</evidence>
<comment type="subunit">
    <text evidence="7">Homodimer.</text>
</comment>
<evidence type="ECO:0000256" key="1">
    <source>
        <dbReference type="ARBA" id="ARBA00004496"/>
    </source>
</evidence>
<dbReference type="HAMAP" id="MF_01894">
    <property type="entry name" value="Smc_prok"/>
    <property type="match status" value="1"/>
</dbReference>
<name>A0A9Q3QE65_9BACT</name>
<dbReference type="PIRSF" id="PIRSF005719">
    <property type="entry name" value="SMC"/>
    <property type="match status" value="1"/>
</dbReference>
<dbReference type="GO" id="GO:0006260">
    <property type="term" value="P:DNA replication"/>
    <property type="evidence" value="ECO:0007669"/>
    <property type="project" value="UniProtKB-UniRule"/>
</dbReference>
<dbReference type="GO" id="GO:0030261">
    <property type="term" value="P:chromosome condensation"/>
    <property type="evidence" value="ECO:0007669"/>
    <property type="project" value="InterPro"/>
</dbReference>
<keyword evidence="6 7" id="KW-0238">DNA-binding</keyword>
<keyword evidence="4 7" id="KW-0067">ATP-binding</keyword>
<evidence type="ECO:0000313" key="10">
    <source>
        <dbReference type="Proteomes" id="UP000746160"/>
    </source>
</evidence>
<dbReference type="InterPro" id="IPR011890">
    <property type="entry name" value="SMC_prok"/>
</dbReference>
<dbReference type="InterPro" id="IPR024704">
    <property type="entry name" value="SMC"/>
</dbReference>
<comment type="subcellular location">
    <subcellularLocation>
        <location evidence="1 7">Cytoplasm</location>
    </subcellularLocation>
</comment>
<evidence type="ECO:0000256" key="7">
    <source>
        <dbReference type="HAMAP-Rule" id="MF_01894"/>
    </source>
</evidence>
<dbReference type="SMART" id="SM00968">
    <property type="entry name" value="SMC_hinge"/>
    <property type="match status" value="1"/>
</dbReference>
<feature type="coiled-coil region" evidence="7">
    <location>
        <begin position="783"/>
        <end position="817"/>
    </location>
</feature>
<comment type="function">
    <text evidence="7">Required for chromosome condensation and partitioning.</text>
</comment>
<comment type="domain">
    <text evidence="7">Contains large globular domains required for ATP hydrolysis at each terminus and a third globular domain forming a flexible hinge near the middle of the molecule. These domains are separated by coiled-coil structures.</text>
</comment>
<dbReference type="AlphaFoldDB" id="A0A9Q3QE65"/>
<dbReference type="GO" id="GO:0003677">
    <property type="term" value="F:DNA binding"/>
    <property type="evidence" value="ECO:0007669"/>
    <property type="project" value="UniProtKB-UniRule"/>
</dbReference>
<dbReference type="GO" id="GO:0007062">
    <property type="term" value="P:sister chromatid cohesion"/>
    <property type="evidence" value="ECO:0007669"/>
    <property type="project" value="InterPro"/>
</dbReference>
<protein>
    <recommendedName>
        <fullName evidence="7">Chromosome partition protein Smc</fullName>
    </recommendedName>
</protein>
<organism evidence="9 10">
    <name type="scientific">Mycoplasmopsis anatis</name>
    <dbReference type="NCBI Taxonomy" id="171279"/>
    <lineage>
        <taxon>Bacteria</taxon>
        <taxon>Bacillati</taxon>
        <taxon>Mycoplasmatota</taxon>
        <taxon>Mycoplasmoidales</taxon>
        <taxon>Metamycoplasmataceae</taxon>
        <taxon>Mycoplasmopsis</taxon>
    </lineage>
</organism>
<dbReference type="GO" id="GO:0005694">
    <property type="term" value="C:chromosome"/>
    <property type="evidence" value="ECO:0007669"/>
    <property type="project" value="InterPro"/>
</dbReference>
<dbReference type="Pfam" id="PF02463">
    <property type="entry name" value="SMC_N"/>
    <property type="match status" value="1"/>
</dbReference>
<feature type="coiled-coil region" evidence="7">
    <location>
        <begin position="327"/>
        <end position="396"/>
    </location>
</feature>
<comment type="similarity">
    <text evidence="7">Belongs to the SMC family.</text>
</comment>
<dbReference type="InterPro" id="IPR010935">
    <property type="entry name" value="SMC_hinge"/>
</dbReference>
<feature type="coiled-coil region" evidence="7">
    <location>
        <begin position="248"/>
        <end position="282"/>
    </location>
</feature>
<feature type="coiled-coil region" evidence="7">
    <location>
        <begin position="614"/>
        <end position="648"/>
    </location>
</feature>
<keyword evidence="3 7" id="KW-0547">Nucleotide-binding</keyword>
<dbReference type="FunFam" id="3.40.50.300:FF:000901">
    <property type="entry name" value="Chromosome partition protein Smc"/>
    <property type="match status" value="1"/>
</dbReference>
<evidence type="ECO:0000313" key="9">
    <source>
        <dbReference type="EMBL" id="MBW0602819.1"/>
    </source>
</evidence>
<gene>
    <name evidence="7" type="primary">smc</name>
    <name evidence="9" type="ORF">MADP07_00553</name>
</gene>
<dbReference type="GO" id="GO:0005737">
    <property type="term" value="C:cytoplasm"/>
    <property type="evidence" value="ECO:0007669"/>
    <property type="project" value="UniProtKB-SubCell"/>
</dbReference>
<dbReference type="PANTHER" id="PTHR43977">
    <property type="entry name" value="STRUCTURAL MAINTENANCE OF CHROMOSOMES PROTEIN 3"/>
    <property type="match status" value="1"/>
</dbReference>
<dbReference type="EMBL" id="JABZFG010000008">
    <property type="protein sequence ID" value="MBW0602819.1"/>
    <property type="molecule type" value="Genomic_DNA"/>
</dbReference>
<dbReference type="Proteomes" id="UP000746160">
    <property type="component" value="Unassembled WGS sequence"/>
</dbReference>
<comment type="caution">
    <text evidence="9">The sequence shown here is derived from an EMBL/GenBank/DDBJ whole genome shotgun (WGS) entry which is preliminary data.</text>
</comment>
<feature type="binding site" evidence="7">
    <location>
        <begin position="32"/>
        <end position="39"/>
    </location>
    <ligand>
        <name>ATP</name>
        <dbReference type="ChEBI" id="CHEBI:30616"/>
    </ligand>
</feature>
<reference evidence="9" key="1">
    <citation type="journal article" date="2021" name="Genes Genomics">
        <title>Comparative genomic analysis of Mycoplasma anatis strains.</title>
        <authorList>
            <person name="Zhou Q."/>
            <person name="Mai K."/>
            <person name="Yang D."/>
            <person name="Liu J."/>
            <person name="Yan Z."/>
            <person name="Luo C."/>
            <person name="Tan Y."/>
            <person name="Cao S."/>
            <person name="Zhou Q."/>
            <person name="Chen L."/>
            <person name="Chen F."/>
        </authorList>
    </citation>
    <scope>NUCLEOTIDE SEQUENCE</scope>
    <source>
        <strain evidence="9">DP07</strain>
    </source>
</reference>
<proteinExistence type="inferred from homology"/>
<dbReference type="InterPro" id="IPR003395">
    <property type="entry name" value="RecF/RecN/SMC_N"/>
</dbReference>
<evidence type="ECO:0000256" key="3">
    <source>
        <dbReference type="ARBA" id="ARBA00022741"/>
    </source>
</evidence>